<dbReference type="EMBL" id="JACKWZ010000003">
    <property type="protein sequence ID" value="KAF9424302.1"/>
    <property type="molecule type" value="Genomic_DNA"/>
</dbReference>
<dbReference type="AlphaFoldDB" id="A0A835GUR0"/>
<name>A0A835GUR0_SPOEX</name>
<protein>
    <submittedName>
        <fullName evidence="1">Uncharacterized protein</fullName>
    </submittedName>
</protein>
<gene>
    <name evidence="1" type="ORF">HW555_000441</name>
</gene>
<keyword evidence="2" id="KW-1185">Reference proteome</keyword>
<comment type="caution">
    <text evidence="1">The sequence shown here is derived from an EMBL/GenBank/DDBJ whole genome shotgun (WGS) entry which is preliminary data.</text>
</comment>
<proteinExistence type="predicted"/>
<evidence type="ECO:0000313" key="2">
    <source>
        <dbReference type="Proteomes" id="UP000648187"/>
    </source>
</evidence>
<accession>A0A835GUR0</accession>
<sequence length="103" mass="12146">MLTFDLRRRSGGRNSAVRTLSSFQSWQSDVEEEEEDVYLHPIQRRHAAEFDLEDLSSELHEVVGSMDREDDRDLRESSQEDLLTFDWSHDPQVFVGVREDFKT</sequence>
<dbReference type="Proteomes" id="UP000648187">
    <property type="component" value="Unassembled WGS sequence"/>
</dbReference>
<reference evidence="1" key="1">
    <citation type="submission" date="2020-08" db="EMBL/GenBank/DDBJ databases">
        <title>Spodoptera exigua strain:BAW_Kor-Di-RS1 Genome sequencing and assembly.</title>
        <authorList>
            <person name="Kim J."/>
            <person name="Nam H.Y."/>
            <person name="Kwon M."/>
            <person name="Choi J.H."/>
            <person name="Cho S.R."/>
            <person name="Kim G.-H."/>
        </authorList>
    </citation>
    <scope>NUCLEOTIDE SEQUENCE</scope>
    <source>
        <strain evidence="1">BAW_Kor-Di-RS1</strain>
        <tissue evidence="1">Whole-body</tissue>
    </source>
</reference>
<organism evidence="1 2">
    <name type="scientific">Spodoptera exigua</name>
    <name type="common">Beet armyworm</name>
    <name type="synonym">Noctua fulgens</name>
    <dbReference type="NCBI Taxonomy" id="7107"/>
    <lineage>
        <taxon>Eukaryota</taxon>
        <taxon>Metazoa</taxon>
        <taxon>Ecdysozoa</taxon>
        <taxon>Arthropoda</taxon>
        <taxon>Hexapoda</taxon>
        <taxon>Insecta</taxon>
        <taxon>Pterygota</taxon>
        <taxon>Neoptera</taxon>
        <taxon>Endopterygota</taxon>
        <taxon>Lepidoptera</taxon>
        <taxon>Glossata</taxon>
        <taxon>Ditrysia</taxon>
        <taxon>Noctuoidea</taxon>
        <taxon>Noctuidae</taxon>
        <taxon>Amphipyrinae</taxon>
        <taxon>Spodoptera</taxon>
    </lineage>
</organism>
<evidence type="ECO:0000313" key="1">
    <source>
        <dbReference type="EMBL" id="KAF9424302.1"/>
    </source>
</evidence>